<evidence type="ECO:0000313" key="1">
    <source>
        <dbReference type="EMBL" id="QJA98313.1"/>
    </source>
</evidence>
<evidence type="ECO:0000313" key="2">
    <source>
        <dbReference type="EMBL" id="QJB01875.1"/>
    </source>
</evidence>
<proteinExistence type="predicted"/>
<reference evidence="1" key="1">
    <citation type="submission" date="2020-03" db="EMBL/GenBank/DDBJ databases">
        <title>The deep terrestrial virosphere.</title>
        <authorList>
            <person name="Holmfeldt K."/>
            <person name="Nilsson E."/>
            <person name="Simone D."/>
            <person name="Lopez-Fernandez M."/>
            <person name="Wu X."/>
            <person name="de Brujin I."/>
            <person name="Lundin D."/>
            <person name="Andersson A."/>
            <person name="Bertilsson S."/>
            <person name="Dopson M."/>
        </authorList>
    </citation>
    <scope>NUCLEOTIDE SEQUENCE</scope>
    <source>
        <strain evidence="1">MM171A01977</strain>
        <strain evidence="2">MM171B01788</strain>
    </source>
</reference>
<sequence>MAVEEQTTQTGTAFTYGGGRDGQRLIINFRTVSKLAFLVRKDGSPSGDLVFRIRKVSDDSIIVSKVWGDVSDLPGTLTWEEVTFDSPVTIEDEVRIALEFGGGDADNGVSSGMAGNVKGSEIYTGWPPGGSEWVDFVEYDFCYKYTYTLPPDDYTIDTGFDALATAYEWQRKTFKNPRGLGYYYALIKTSADRWRFHKSPAGPSWSIATNTQELLEAIPPALCIYEDSANTRLIVYLVYKTGTRIRTFAKTIEDDSSDFTVAGVLWEADVAIKTDDGVYFPNICIDDGGYLWVSLTDVYDKADHAQIRVARSTVPHPTSAPSWDIATIYGEPGGEFGRKGLDFGSGPKPRSELVPLTATADVAIIVGYYNDAIPASSMDGLTLTYSAGIQKGPVVAHDATVHTDLMHSSVAESGVNSDVFIGYKDADGSLKCIKWDVSAASSTAFGNVFDSTVDSLALSIDKNADPDKIYAFYVKNGVAGDLFYKTSSVDSASWPLEETIDDDSEALDYLSASYQDWTLDGDVQIIYTRQTWLKVRFWAVGGAPPIFEETIVAQHFPMHYLSKPVKAQELISKVEGATITHTTQDFPETLLKKGKAQELRSKWFP</sequence>
<accession>A0A6M3LU49</accession>
<gene>
    <name evidence="1" type="ORF">MM171A01977_0010</name>
    <name evidence="2" type="ORF">MM171B01788_0002</name>
</gene>
<dbReference type="EMBL" id="MT143570">
    <property type="protein sequence ID" value="QJA98313.1"/>
    <property type="molecule type" value="Genomic_DNA"/>
</dbReference>
<organism evidence="1">
    <name type="scientific">viral metagenome</name>
    <dbReference type="NCBI Taxonomy" id="1070528"/>
    <lineage>
        <taxon>unclassified sequences</taxon>
        <taxon>metagenomes</taxon>
        <taxon>organismal metagenomes</taxon>
    </lineage>
</organism>
<protein>
    <submittedName>
        <fullName evidence="1">Uncharacterized protein</fullName>
    </submittedName>
</protein>
<dbReference type="EMBL" id="MT143741">
    <property type="protein sequence ID" value="QJB01875.1"/>
    <property type="molecule type" value="Genomic_DNA"/>
</dbReference>
<name>A0A6M3LU49_9ZZZZ</name>
<dbReference type="AlphaFoldDB" id="A0A6M3LU49"/>